<gene>
    <name evidence="2" type="ordered locus">Ornrh_0170</name>
</gene>
<dbReference type="eggNOG" id="ENOG503341K">
    <property type="taxonomic scope" value="Bacteria"/>
</dbReference>
<evidence type="ECO:0000256" key="1">
    <source>
        <dbReference type="SAM" id="SignalP"/>
    </source>
</evidence>
<dbReference type="KEGG" id="orh:Ornrh_0170"/>
<protein>
    <submittedName>
        <fullName evidence="2">Uncharacterized protein</fullName>
    </submittedName>
</protein>
<proteinExistence type="predicted"/>
<organism evidence="2 3">
    <name type="scientific">Ornithobacterium rhinotracheale (strain ATCC 51463 / DSM 15997 / CCUG 23171 / CIP 104009 / LMG 9086)</name>
    <dbReference type="NCBI Taxonomy" id="867902"/>
    <lineage>
        <taxon>Bacteria</taxon>
        <taxon>Pseudomonadati</taxon>
        <taxon>Bacteroidota</taxon>
        <taxon>Flavobacteriia</taxon>
        <taxon>Flavobacteriales</taxon>
        <taxon>Weeksellaceae</taxon>
        <taxon>Ornithobacterium</taxon>
    </lineage>
</organism>
<dbReference type="Proteomes" id="UP000006051">
    <property type="component" value="Chromosome"/>
</dbReference>
<name>I3ZXF9_ORNRL</name>
<dbReference type="RefSeq" id="WP_014790023.1">
    <property type="nucleotide sequence ID" value="NC_018016.1"/>
</dbReference>
<dbReference type="STRING" id="867902.Ornrh_0170"/>
<dbReference type="PATRIC" id="fig|867902.3.peg.172"/>
<feature type="signal peptide" evidence="1">
    <location>
        <begin position="1"/>
        <end position="19"/>
    </location>
</feature>
<evidence type="ECO:0000313" key="3">
    <source>
        <dbReference type="Proteomes" id="UP000006051"/>
    </source>
</evidence>
<sequence length="383" mass="42625">MKKNILLLSILAMGGNLLAQENQTRVGINTTTPKATLDIGKGSVDEAKGLLIPRLTADEVKTMTDANKVGEDQNSLLLYVTEPFAETKNKTGKYELIDQVGYYYYDAKDNGGKWKKLDTTLYGSNGTLSTDRTVTMDGKTLTFKGTEQNKAKIQVQHIEERPASEEISGVVMANDGTLKRDSWWRLGDGSINTSLINEQSVIYTTQGIIKYDTENKRWNMKTTISVGCDGVLRLDPEKSGDAPLYPTMKRVKAFVSVPKTNLISELEKINLETNAIRFVFGPNYCKEGDECFQNFFRSFSFPVGPYTYDGSPLKNERELSMIDSPEPDQISTTQGINTIQGTQENFIWLQASRILGVQCYQGGDGVYEGWGGLVEDNVIAIKY</sequence>
<dbReference type="HOGENOM" id="CLU_745644_0_0_10"/>
<keyword evidence="1" id="KW-0732">Signal</keyword>
<dbReference type="GeneID" id="71765489"/>
<keyword evidence="3" id="KW-1185">Reference proteome</keyword>
<reference evidence="2 3" key="1">
    <citation type="submission" date="2012-06" db="EMBL/GenBank/DDBJ databases">
        <title>The complete genome of Ornithobacterium rhinotracheale DSM 15997.</title>
        <authorList>
            <consortium name="US DOE Joint Genome Institute (JGI-PGF)"/>
            <person name="Lucas S."/>
            <person name="Copeland A."/>
            <person name="Lapidus A."/>
            <person name="Goodwin L."/>
            <person name="Pitluck S."/>
            <person name="Peters L."/>
            <person name="Mikhailova N."/>
            <person name="Teshima H."/>
            <person name="Kyrpides N."/>
            <person name="Mavromatis K."/>
            <person name="Pagani I."/>
            <person name="Ivanova N."/>
            <person name="Ovchinnikova G."/>
            <person name="Zeytun A."/>
            <person name="Detter J.C."/>
            <person name="Han C."/>
            <person name="Land M."/>
            <person name="Hauser L."/>
            <person name="Markowitz V."/>
            <person name="Cheng J.-F."/>
            <person name="Hugenholtz P."/>
            <person name="Woyke T."/>
            <person name="Wu D."/>
            <person name="Lang E."/>
            <person name="Kopitz M."/>
            <person name="Brambilla E."/>
            <person name="Klenk H.-P."/>
            <person name="Eisen J.A."/>
        </authorList>
    </citation>
    <scope>NUCLEOTIDE SEQUENCE [LARGE SCALE GENOMIC DNA]</scope>
    <source>
        <strain evidence="3">ATCC 51463 / DSM 15997 / CCUG 23171 / LMG 9086</strain>
    </source>
</reference>
<evidence type="ECO:0000313" key="2">
    <source>
        <dbReference type="EMBL" id="AFL96393.1"/>
    </source>
</evidence>
<accession>I3ZXF9</accession>
<dbReference type="AlphaFoldDB" id="I3ZXF9"/>
<dbReference type="EMBL" id="CP003283">
    <property type="protein sequence ID" value="AFL96393.1"/>
    <property type="molecule type" value="Genomic_DNA"/>
</dbReference>
<feature type="chain" id="PRO_5003685301" evidence="1">
    <location>
        <begin position="20"/>
        <end position="383"/>
    </location>
</feature>